<dbReference type="Gene3D" id="3.40.50.1820">
    <property type="entry name" value="alpha/beta hydrolase"/>
    <property type="match status" value="1"/>
</dbReference>
<name>A0A2X2YVZ5_CITKO</name>
<sequence>MALESGIAQLVEAFIAAGRPSSREQNIDDRRAGYIASTVLAGETETRVQVDDIEIDAMTFRVVSPQASSETLPCVIYYHGGCFVSGGFATHDNQLRQLAYHSGCRIIAVQYRLAPEHTFPAAHDDAEKGANIIWNHAEELGIDRKRITLAGDSAGGHLALVTALRLKQANHWQPAQLVLIYPMLDATAGFNSYTRHGLDYIITRDTLLSGYEMYLQQTDRQHPEVSPLWRDDFSTLPPVHIITAEFDPLCDEGEALYQRLTEQGVDCTCQRYLGVIHGFFQLGGVSHAARNVMRDIAWRIGNPSTGTIY</sequence>
<organism evidence="5 6">
    <name type="scientific">Citrobacter koseri</name>
    <name type="common">Citrobacter diversus</name>
    <dbReference type="NCBI Taxonomy" id="545"/>
    <lineage>
        <taxon>Bacteria</taxon>
        <taxon>Pseudomonadati</taxon>
        <taxon>Pseudomonadota</taxon>
        <taxon>Gammaproteobacteria</taxon>
        <taxon>Enterobacterales</taxon>
        <taxon>Enterobacteriaceae</taxon>
        <taxon>Citrobacter</taxon>
    </lineage>
</organism>
<dbReference type="Proteomes" id="UP000251584">
    <property type="component" value="Unassembled WGS sequence"/>
</dbReference>
<feature type="active site" evidence="3">
    <location>
        <position position="153"/>
    </location>
</feature>
<evidence type="ECO:0000259" key="4">
    <source>
        <dbReference type="Pfam" id="PF07859"/>
    </source>
</evidence>
<evidence type="ECO:0000256" key="3">
    <source>
        <dbReference type="PROSITE-ProRule" id="PRU10038"/>
    </source>
</evidence>
<proteinExistence type="inferred from homology"/>
<dbReference type="RefSeq" id="WP_153259189.1">
    <property type="nucleotide sequence ID" value="NZ_CP136824.1"/>
</dbReference>
<dbReference type="AlphaFoldDB" id="A0A2X2YVZ5"/>
<dbReference type="InterPro" id="IPR013094">
    <property type="entry name" value="AB_hydrolase_3"/>
</dbReference>
<accession>A0A2X2YVZ5</accession>
<protein>
    <submittedName>
        <fullName evidence="5">Lipase</fullName>
        <ecNumber evidence="5">3.1.1.-</ecNumber>
    </submittedName>
</protein>
<dbReference type="InterPro" id="IPR050300">
    <property type="entry name" value="GDXG_lipolytic_enzyme"/>
</dbReference>
<dbReference type="PANTHER" id="PTHR48081:SF8">
    <property type="entry name" value="ALPHA_BETA HYDROLASE FOLD-3 DOMAIN-CONTAINING PROTEIN-RELATED"/>
    <property type="match status" value="1"/>
</dbReference>
<dbReference type="EMBL" id="UAVY01000011">
    <property type="protein sequence ID" value="SQB41849.1"/>
    <property type="molecule type" value="Genomic_DNA"/>
</dbReference>
<evidence type="ECO:0000313" key="6">
    <source>
        <dbReference type="Proteomes" id="UP000251584"/>
    </source>
</evidence>
<keyword evidence="2 5" id="KW-0378">Hydrolase</keyword>
<dbReference type="Pfam" id="PF07859">
    <property type="entry name" value="Abhydrolase_3"/>
    <property type="match status" value="1"/>
</dbReference>
<dbReference type="PROSITE" id="PS01174">
    <property type="entry name" value="LIPASE_GDXG_SER"/>
    <property type="match status" value="1"/>
</dbReference>
<dbReference type="GO" id="GO:0016787">
    <property type="term" value="F:hydrolase activity"/>
    <property type="evidence" value="ECO:0007669"/>
    <property type="project" value="UniProtKB-KW"/>
</dbReference>
<gene>
    <name evidence="5" type="primary">aes_2</name>
    <name evidence="5" type="ORF">NCTC10786_06139</name>
</gene>
<feature type="domain" description="Alpha/beta hydrolase fold-3" evidence="4">
    <location>
        <begin position="75"/>
        <end position="280"/>
    </location>
</feature>
<evidence type="ECO:0000256" key="1">
    <source>
        <dbReference type="ARBA" id="ARBA00010515"/>
    </source>
</evidence>
<reference evidence="5 6" key="1">
    <citation type="submission" date="2018-06" db="EMBL/GenBank/DDBJ databases">
        <authorList>
            <consortium name="Pathogen Informatics"/>
            <person name="Doyle S."/>
        </authorList>
    </citation>
    <scope>NUCLEOTIDE SEQUENCE [LARGE SCALE GENOMIC DNA]</scope>
    <source>
        <strain evidence="5 6">NCTC10786</strain>
    </source>
</reference>
<dbReference type="EC" id="3.1.1.-" evidence="5"/>
<dbReference type="SUPFAM" id="SSF53474">
    <property type="entry name" value="alpha/beta-Hydrolases"/>
    <property type="match status" value="1"/>
</dbReference>
<dbReference type="PANTHER" id="PTHR48081">
    <property type="entry name" value="AB HYDROLASE SUPERFAMILY PROTEIN C4A8.06C"/>
    <property type="match status" value="1"/>
</dbReference>
<evidence type="ECO:0000256" key="2">
    <source>
        <dbReference type="ARBA" id="ARBA00022801"/>
    </source>
</evidence>
<evidence type="ECO:0000313" key="5">
    <source>
        <dbReference type="EMBL" id="SQB41849.1"/>
    </source>
</evidence>
<dbReference type="InterPro" id="IPR029058">
    <property type="entry name" value="AB_hydrolase_fold"/>
</dbReference>
<dbReference type="FunFam" id="3.40.50.1820:FF:000089">
    <property type="entry name" value="Alpha/beta hydrolase"/>
    <property type="match status" value="1"/>
</dbReference>
<dbReference type="InterPro" id="IPR033140">
    <property type="entry name" value="Lipase_GDXG_put_SER_AS"/>
</dbReference>
<comment type="similarity">
    <text evidence="1">Belongs to the 'GDXG' lipolytic enzyme family.</text>
</comment>